<accession>A0ABQ5QSF7</accession>
<evidence type="ECO:0000256" key="3">
    <source>
        <dbReference type="SAM" id="MobiDB-lite"/>
    </source>
</evidence>
<evidence type="ECO:0000259" key="5">
    <source>
        <dbReference type="Pfam" id="PF25023"/>
    </source>
</evidence>
<dbReference type="PANTHER" id="PTHR32305:SF17">
    <property type="entry name" value="TRNA NUCLEASE WAPA"/>
    <property type="match status" value="1"/>
</dbReference>
<feature type="chain" id="PRO_5047439718" evidence="4">
    <location>
        <begin position="27"/>
        <end position="1999"/>
    </location>
</feature>
<dbReference type="SUPFAM" id="SSF69304">
    <property type="entry name" value="Tricorn protease N-terminal domain"/>
    <property type="match status" value="1"/>
</dbReference>
<evidence type="ECO:0000256" key="1">
    <source>
        <dbReference type="ARBA" id="ARBA00022737"/>
    </source>
</evidence>
<dbReference type="Gene3D" id="2.180.10.10">
    <property type="entry name" value="RHS repeat-associated core"/>
    <property type="match status" value="2"/>
</dbReference>
<dbReference type="InterPro" id="IPR022385">
    <property type="entry name" value="Rhs_assc_core"/>
</dbReference>
<proteinExistence type="predicted"/>
<reference evidence="6" key="1">
    <citation type="submission" date="2022-12" db="EMBL/GenBank/DDBJ databases">
        <title>New Phytohabitans aurantiacus sp. RD004123 nov., an actinomycete isolated from soil.</title>
        <authorList>
            <person name="Triningsih D.W."/>
            <person name="Harunari E."/>
            <person name="Igarashi Y."/>
        </authorList>
    </citation>
    <scope>NUCLEOTIDE SEQUENCE</scope>
    <source>
        <strain evidence="6">RD004123</strain>
    </source>
</reference>
<dbReference type="InterPro" id="IPR050708">
    <property type="entry name" value="T6SS_VgrG/RHS"/>
</dbReference>
<gene>
    <name evidence="6" type="ORF">Pa4123_19180</name>
</gene>
<dbReference type="Pfam" id="PF25023">
    <property type="entry name" value="TEN_YD-shell"/>
    <property type="match status" value="1"/>
</dbReference>
<feature type="domain" description="Teneurin-like YD-shell" evidence="5">
    <location>
        <begin position="1440"/>
        <end position="1741"/>
    </location>
</feature>
<keyword evidence="1" id="KW-0677">Repeat</keyword>
<dbReference type="InterPro" id="IPR056823">
    <property type="entry name" value="TEN-like_YD-shell"/>
</dbReference>
<dbReference type="Proteomes" id="UP001144280">
    <property type="component" value="Unassembled WGS sequence"/>
</dbReference>
<dbReference type="NCBIfam" id="TIGR01643">
    <property type="entry name" value="YD_repeat_2x"/>
    <property type="match status" value="3"/>
</dbReference>
<dbReference type="InterPro" id="IPR031325">
    <property type="entry name" value="RHS_repeat"/>
</dbReference>
<comment type="caution">
    <text evidence="6">The sequence shown here is derived from an EMBL/GenBank/DDBJ whole genome shotgun (WGS) entry which is preliminary data.</text>
</comment>
<evidence type="ECO:0000313" key="6">
    <source>
        <dbReference type="EMBL" id="GLH96644.1"/>
    </source>
</evidence>
<feature type="signal peptide" evidence="4">
    <location>
        <begin position="1"/>
        <end position="26"/>
    </location>
</feature>
<keyword evidence="2" id="KW-0175">Coiled coil</keyword>
<dbReference type="NCBIfam" id="TIGR03696">
    <property type="entry name" value="Rhs_assc_core"/>
    <property type="match status" value="1"/>
</dbReference>
<sequence length="1999" mass="216506">MARERLRRTLVALLALVIGGTGSVAAATGPVRAAEPGKPGWVTDLESGKGAKAGEPVPWRGSSSAPLGRSRPTAPPAFAFPKAGAGDGTVAVKPRGGKAAPRVQVLDRAAAKRVGASGFVFTVTGQGGGRSPAGVTVDYGAFANAYGAGYADRLRVVALRDCAIANPVPAGCDIAGVPLAARNDRTANKLAADINVDGADAAVYAVTADVGGDEGTFAASSLSVSGSWQVAPGSGEFSYSYPVDVPAPGGGSAPSVGLGYSSGAVDGLTLATNTQASPAGLGWSDFANAYIERRYEPCFRNIGTADLCWKSDNATISLNGLSGPLIPVDAARTQWRVQSDPGWKAERLNDAQYANIYQKQRWRVTGPDGTAYDFGLGHMPGRQTNSVLAVPVIADNTGEPCRGANDTVGGCDQGWRWYLDRVTDPDGNVRSLLYEREANYYSAVGGLAGNDGYHRGALLKEIIYGGRGWDADSYSARVTFGLQWRCGFLVEACPAPTADSTGFPDVPVDLICTATSACSVHAPSFFTGRRYASVRTDVKVGTVWKPVAQHNLYHSFGDTSRGTAYKLRLDSIQHAAIAFGKLNAYPHTSFTYGVLHNRVDHGGATARMMKHDRIIRVTNPFGGTTSVTYFRNRACADDYNPWPRWDTNEQDCFPQSVKDGAHLRTGVFNKWLVQRVVESPGGGSPDMTTGYAYQEEPVWAFDTGAFARDEDETGWAVWRGYGTVTITKGTSRTQLRLFRGLDQDPMLVQDGSGDWVPLGKRAESVRTFDGTATYVDHRSLGGRTLEERQLGTLDAVPDSVLESRRYEYERRITHDPGDDYLFDAEWVGPRSTTESVATAPGVFRQRRSQTTHNAHFQPTTTLEEGWLDQTGDERCSITTYADDPSRGMYVYPASNTKVAGDCASTQVLTRSETYYNDNGNPIRQRTLVENGRWSETTSEYDALGRPVKVTGPTGGVTSTSYGVTAGAPATQIPIRTTVTNPVGHQTVTSFHPEFGVPSREQDANGNVTEYGYDEFGRLETVWLPDAPVDFAEPSLRFSYDIPNRTVRSRQLTSQVRCCEGATFDDTWVVYDGFWRERQVQGRSPVSGRVLLAETTYDGRGQLRDQTVEQAVAGTPGKYLTLPSGTIWQNRTRHQYDELGRDVRSEWFHGNDIAHATTTAYTVDTVTVTGPDGHKVRERVDGLGRTVAVEEHDGQGWASSAYRYDLADRLLSVTDPGGNRVDYTVNQAGWRVSQRDPDRGNATFTYDGAGNQTSATDAAGNQIHTSYDAAGRKLTRRSGSSTGPLLAEWVYDTAPGGKGRAHREITHTASGDWVSEVPGYDNRGRPSGSRLTAPAGIPGLSGQYEASFTYDRSGHVTSATYPAIGGLPREEVVTEYNAMGLPTRMAGLNEYVWGAGYDDRGRRTSAGLGPRPGGGTWMARNWTFNADQRPSGWQTYLGASNVVSQHDLAYDPAGNLKEKVTRHNGQSWRECFGYDARSRLTSAHTVPSSTSCADGQPGTGDKPYAHTYRYSPDGRLLERVENGVSTGYQYPSSGARPHAPTTIGAGTYTWDANGNLATRSAGGGTETYVWDVAGSLASVTGPAGTTGFVYDANGQRLMRRAPDGRVTLYAAGHEVTANADGTSVTAVRAYQFDGQLIATRTPAGVDYLVSDPAGSVEQSVPAGGTPDASRLYTPYGRVRERSGDKDTDRGFIGQVEDSSTGLSYLNARYYDPSTGVFASTDPVYDTSKVKSLNPYGYAANNPTTFTDPTGLYSQYTWGIEVENAQLKAQNKELLAHIRKLGNYIEDLQDIIRKQQKQINKLVTYVEALEAEISRQASIIRQLQARVAYLERVVVAQQREISRLRRVVARQQQIIRYQAGVINLQRDAIGYLLGELETAGWAIQWLRVSDAMGIRPHEMYNLIYSNLADGYSRDEVDQTIDLISMMRVTTAGETARMEGQRMVFDILSDHYAELAEIYDPVTFVCDMNSVGGGTYTILAWTKANPWVAAASAAGGIACTMR</sequence>
<name>A0ABQ5QSF7_9ACTN</name>
<protein>
    <submittedName>
        <fullName evidence="6">Type IV secretion protein Rhs</fullName>
    </submittedName>
</protein>
<dbReference type="PANTHER" id="PTHR32305">
    <property type="match status" value="1"/>
</dbReference>
<keyword evidence="4" id="KW-0732">Signal</keyword>
<organism evidence="6 7">
    <name type="scientific">Phytohabitans aurantiacus</name>
    <dbReference type="NCBI Taxonomy" id="3016789"/>
    <lineage>
        <taxon>Bacteria</taxon>
        <taxon>Bacillati</taxon>
        <taxon>Actinomycetota</taxon>
        <taxon>Actinomycetes</taxon>
        <taxon>Micromonosporales</taxon>
        <taxon>Micromonosporaceae</taxon>
    </lineage>
</organism>
<evidence type="ECO:0000256" key="4">
    <source>
        <dbReference type="SAM" id="SignalP"/>
    </source>
</evidence>
<dbReference type="EMBL" id="BSDI01000007">
    <property type="protein sequence ID" value="GLH96644.1"/>
    <property type="molecule type" value="Genomic_DNA"/>
</dbReference>
<evidence type="ECO:0000313" key="7">
    <source>
        <dbReference type="Proteomes" id="UP001144280"/>
    </source>
</evidence>
<keyword evidence="7" id="KW-1185">Reference proteome</keyword>
<dbReference type="Pfam" id="PF05593">
    <property type="entry name" value="RHS_repeat"/>
    <property type="match status" value="2"/>
</dbReference>
<feature type="coiled-coil region" evidence="2">
    <location>
        <begin position="1776"/>
        <end position="1838"/>
    </location>
</feature>
<feature type="region of interest" description="Disordered" evidence="3">
    <location>
        <begin position="35"/>
        <end position="82"/>
    </location>
</feature>
<dbReference type="InterPro" id="IPR006530">
    <property type="entry name" value="YD"/>
</dbReference>
<evidence type="ECO:0000256" key="2">
    <source>
        <dbReference type="SAM" id="Coils"/>
    </source>
</evidence>